<evidence type="ECO:0000256" key="7">
    <source>
        <dbReference type="PIRSR" id="PIRSR001434-2"/>
    </source>
</evidence>
<gene>
    <name evidence="9" type="ORF">EII35_01870</name>
</gene>
<comment type="caution">
    <text evidence="9">The sequence shown here is derived from an EMBL/GenBank/DDBJ whole genome shotgun (WGS) entry which is preliminary data.</text>
</comment>
<dbReference type="EMBL" id="RQYT01000002">
    <property type="protein sequence ID" value="RRD51171.1"/>
    <property type="molecule type" value="Genomic_DNA"/>
</dbReference>
<dbReference type="GO" id="GO:0006535">
    <property type="term" value="P:cysteine biosynthetic process from serine"/>
    <property type="evidence" value="ECO:0007669"/>
    <property type="project" value="TreeGrafter"/>
</dbReference>
<dbReference type="RefSeq" id="WP_125226763.1">
    <property type="nucleotide sequence ID" value="NZ_RQYT01000002.1"/>
</dbReference>
<dbReference type="AlphaFoldDB" id="A0A3P1WY61"/>
<dbReference type="PANTHER" id="PTHR43797">
    <property type="entry name" value="HOMOCYSTEINE/CYSTEINE SYNTHASE"/>
    <property type="match status" value="1"/>
</dbReference>
<dbReference type="InterPro" id="IPR000277">
    <property type="entry name" value="Cys/Met-Metab_PyrdxlP-dep_enz"/>
</dbReference>
<evidence type="ECO:0000256" key="1">
    <source>
        <dbReference type="ARBA" id="ARBA00001933"/>
    </source>
</evidence>
<reference evidence="9 10" key="1">
    <citation type="submission" date="2018-11" db="EMBL/GenBank/DDBJ databases">
        <title>Genomes From Bacteria Associated with the Canine Oral Cavity: a Test Case for Automated Genome-Based Taxonomic Assignment.</title>
        <authorList>
            <person name="Coil D.A."/>
            <person name="Jospin G."/>
            <person name="Darling A.E."/>
            <person name="Wallis C."/>
            <person name="Davis I.J."/>
            <person name="Harris S."/>
            <person name="Eisen J.A."/>
            <person name="Holcombe L.J."/>
            <person name="O'Flynn C."/>
        </authorList>
    </citation>
    <scope>NUCLEOTIDE SEQUENCE [LARGE SCALE GENOMIC DNA]</scope>
    <source>
        <strain evidence="9 10">OH2822_COT-296</strain>
    </source>
</reference>
<keyword evidence="4 7" id="KW-0663">Pyridoxal phosphate</keyword>
<evidence type="ECO:0000256" key="2">
    <source>
        <dbReference type="ARBA" id="ARBA00011881"/>
    </source>
</evidence>
<dbReference type="OrthoDB" id="9780685at2"/>
<dbReference type="InterPro" id="IPR015421">
    <property type="entry name" value="PyrdxlP-dep_Trfase_major"/>
</dbReference>
<dbReference type="SUPFAM" id="SSF53383">
    <property type="entry name" value="PLP-dependent transferases"/>
    <property type="match status" value="1"/>
</dbReference>
<dbReference type="NCBIfam" id="TIGR01326">
    <property type="entry name" value="OAH_OAS_sulfhy"/>
    <property type="match status" value="1"/>
</dbReference>
<dbReference type="Proteomes" id="UP000280935">
    <property type="component" value="Unassembled WGS sequence"/>
</dbReference>
<comment type="similarity">
    <text evidence="5">Belongs to the trans-sulfuration enzymes family. MetZ subfamily.</text>
</comment>
<accession>A0A3P1WY61</accession>
<protein>
    <recommendedName>
        <fullName evidence="6">O-succinylhomoserine sulfhydrylase</fullName>
    </recommendedName>
</protein>
<dbReference type="Pfam" id="PF01053">
    <property type="entry name" value="Cys_Met_Meta_PP"/>
    <property type="match status" value="1"/>
</dbReference>
<comment type="subunit">
    <text evidence="2">Homotetramer.</text>
</comment>
<dbReference type="GO" id="GO:0030170">
    <property type="term" value="F:pyridoxal phosphate binding"/>
    <property type="evidence" value="ECO:0007669"/>
    <property type="project" value="InterPro"/>
</dbReference>
<sequence>MKRHLDTLAVHAGQETADPTTNSRAVPIYQTTSYVFDDAEHAADLFALRRPGNIYTRIMNPTQNVFEERMTALEGGIGALATASGASAITYAVLTLARSGDNIVALSTLYGGTFALFSHTLAQFDIEARFVDPDRPEDLAALVDDRTRLVFGEIIGNPALNVIDVPAWADAAHEQGLPFILDNTVATPMLTRAFDLGADIVVHSATKYIGGHGTALGGVIVDSGRFDWAAHPERFPGLTGPDAAYHDVVWTEAAGEAAFIVRARTVMLRNTGAAIAPLNAWLMLQGLETLHLRIERHCANALEIARYLQNHPKVAWVNYPGLESSPSHEVARRVLTGGHGGLVSFGLKAGRDAGSRLVDALSLFSHLANIGDAKSLVIHNASTTHSQLSEEELLAAGVPPEMVRLSVGIEHVQDLIADLDQALALL</sequence>
<evidence type="ECO:0000256" key="3">
    <source>
        <dbReference type="ARBA" id="ARBA00022679"/>
    </source>
</evidence>
<feature type="modified residue" description="N6-(pyridoxal phosphate)lysine" evidence="7">
    <location>
        <position position="207"/>
    </location>
</feature>
<dbReference type="GO" id="GO:0004124">
    <property type="term" value="F:cysteine synthase activity"/>
    <property type="evidence" value="ECO:0007669"/>
    <property type="project" value="TreeGrafter"/>
</dbReference>
<dbReference type="FunFam" id="3.40.640.10:FF:000035">
    <property type="entry name" value="O-succinylhomoserine sulfhydrylase"/>
    <property type="match status" value="1"/>
</dbReference>
<dbReference type="PANTHER" id="PTHR43797:SF2">
    <property type="entry name" value="HOMOCYSTEINE_CYSTEINE SYNTHASE"/>
    <property type="match status" value="1"/>
</dbReference>
<keyword evidence="3 9" id="KW-0808">Transferase</keyword>
<dbReference type="PIRSF" id="PIRSF001434">
    <property type="entry name" value="CGS"/>
    <property type="match status" value="1"/>
</dbReference>
<proteinExistence type="inferred from homology"/>
<evidence type="ECO:0000256" key="4">
    <source>
        <dbReference type="ARBA" id="ARBA00022898"/>
    </source>
</evidence>
<dbReference type="InterPro" id="IPR015422">
    <property type="entry name" value="PyrdxlP-dep_Trfase_small"/>
</dbReference>
<dbReference type="CDD" id="cd00614">
    <property type="entry name" value="CGS_like"/>
    <property type="match status" value="1"/>
</dbReference>
<dbReference type="GO" id="GO:0005737">
    <property type="term" value="C:cytoplasm"/>
    <property type="evidence" value="ECO:0007669"/>
    <property type="project" value="TreeGrafter"/>
</dbReference>
<dbReference type="GO" id="GO:0019346">
    <property type="term" value="P:transsulfuration"/>
    <property type="evidence" value="ECO:0007669"/>
    <property type="project" value="InterPro"/>
</dbReference>
<dbReference type="InterPro" id="IPR015424">
    <property type="entry name" value="PyrdxlP-dep_Trfase"/>
</dbReference>
<evidence type="ECO:0000313" key="9">
    <source>
        <dbReference type="EMBL" id="RRD51171.1"/>
    </source>
</evidence>
<evidence type="ECO:0000256" key="6">
    <source>
        <dbReference type="ARBA" id="ARBA00071157"/>
    </source>
</evidence>
<dbReference type="Gene3D" id="3.40.640.10">
    <property type="entry name" value="Type I PLP-dependent aspartate aminotransferase-like (Major domain)"/>
    <property type="match status" value="1"/>
</dbReference>
<dbReference type="Gene3D" id="3.90.1150.10">
    <property type="entry name" value="Aspartate Aminotransferase, domain 1"/>
    <property type="match status" value="1"/>
</dbReference>
<organism evidence="9 10">
    <name type="scientific">Arachnia propionica</name>
    <dbReference type="NCBI Taxonomy" id="1750"/>
    <lineage>
        <taxon>Bacteria</taxon>
        <taxon>Bacillati</taxon>
        <taxon>Actinomycetota</taxon>
        <taxon>Actinomycetes</taxon>
        <taxon>Propionibacteriales</taxon>
        <taxon>Propionibacteriaceae</taxon>
        <taxon>Arachnia</taxon>
    </lineage>
</organism>
<comment type="cofactor">
    <cofactor evidence="1 8">
        <name>pyridoxal 5'-phosphate</name>
        <dbReference type="ChEBI" id="CHEBI:597326"/>
    </cofactor>
</comment>
<evidence type="ECO:0000313" key="10">
    <source>
        <dbReference type="Proteomes" id="UP000280935"/>
    </source>
</evidence>
<evidence type="ECO:0000256" key="8">
    <source>
        <dbReference type="RuleBase" id="RU362118"/>
    </source>
</evidence>
<dbReference type="PROSITE" id="PS00868">
    <property type="entry name" value="CYS_MET_METAB_PP"/>
    <property type="match status" value="1"/>
</dbReference>
<name>A0A3P1WY61_9ACTN</name>
<dbReference type="InterPro" id="IPR006235">
    <property type="entry name" value="OAc-hSer/O-AcSer_sulfhydrylase"/>
</dbReference>
<dbReference type="GO" id="GO:0071269">
    <property type="term" value="P:L-homocysteine biosynthetic process"/>
    <property type="evidence" value="ECO:0007669"/>
    <property type="project" value="TreeGrafter"/>
</dbReference>
<dbReference type="InterPro" id="IPR054542">
    <property type="entry name" value="Cys_met_metab_PP"/>
</dbReference>
<dbReference type="FunFam" id="3.90.1150.10:FF:000033">
    <property type="entry name" value="Cystathionine gamma-synthase"/>
    <property type="match status" value="1"/>
</dbReference>
<dbReference type="GO" id="GO:0003961">
    <property type="term" value="F:O-acetylhomoserine aminocarboxypropyltransferase activity"/>
    <property type="evidence" value="ECO:0007669"/>
    <property type="project" value="TreeGrafter"/>
</dbReference>
<evidence type="ECO:0000256" key="5">
    <source>
        <dbReference type="ARBA" id="ARBA00060995"/>
    </source>
</evidence>